<reference evidence="1 2" key="1">
    <citation type="submission" date="2011-09" db="EMBL/GenBank/DDBJ databases">
        <title>The Genome Sequence of Plasmodium vivax North Korean.</title>
        <authorList>
            <consortium name="The Broad Institute Genome Sequencing Platform"/>
            <consortium name="The Broad Institute Genome Sequencing Center for Infectious Disease"/>
            <person name="Neafsey D."/>
            <person name="Carlton J."/>
            <person name="Barnwell J."/>
            <person name="Collins W."/>
            <person name="Escalante A."/>
            <person name="Mullikin J."/>
            <person name="Saul A."/>
            <person name="Guigo R."/>
            <person name="Camara F."/>
            <person name="Young S.K."/>
            <person name="Zeng Q."/>
            <person name="Gargeya S."/>
            <person name="Fitzgerald M."/>
            <person name="Haas B."/>
            <person name="Abouelleil A."/>
            <person name="Alvarado L."/>
            <person name="Arachchi H.M."/>
            <person name="Berlin A."/>
            <person name="Brown A."/>
            <person name="Chapman S.B."/>
            <person name="Chen Z."/>
            <person name="Dunbar C."/>
            <person name="Freedman E."/>
            <person name="Gearin G."/>
            <person name="Gellesch M."/>
            <person name="Goldberg J."/>
            <person name="Griggs A."/>
            <person name="Gujja S."/>
            <person name="Heiman D."/>
            <person name="Howarth C."/>
            <person name="Larson L."/>
            <person name="Lui A."/>
            <person name="MacDonald P.J.P."/>
            <person name="Montmayeur A."/>
            <person name="Murphy C."/>
            <person name="Neiman D."/>
            <person name="Pearson M."/>
            <person name="Priest M."/>
            <person name="Roberts A."/>
            <person name="Saif S."/>
            <person name="Shea T."/>
            <person name="Shenoy N."/>
            <person name="Sisk P."/>
            <person name="Stolte C."/>
            <person name="Sykes S."/>
            <person name="Wortman J."/>
            <person name="Nusbaum C."/>
            <person name="Birren B."/>
        </authorList>
    </citation>
    <scope>NUCLEOTIDE SEQUENCE [LARGE SCALE GENOMIC DNA]</scope>
    <source>
        <strain evidence="1 2">North Korean</strain>
    </source>
</reference>
<evidence type="ECO:0000313" key="1">
    <source>
        <dbReference type="EMBL" id="KNA01612.1"/>
    </source>
</evidence>
<organism evidence="1 2">
    <name type="scientific">Plasmodium vivax North Korean</name>
    <dbReference type="NCBI Taxonomy" id="1035514"/>
    <lineage>
        <taxon>Eukaryota</taxon>
        <taxon>Sar</taxon>
        <taxon>Alveolata</taxon>
        <taxon>Apicomplexa</taxon>
        <taxon>Aconoidasida</taxon>
        <taxon>Haemosporida</taxon>
        <taxon>Plasmodiidae</taxon>
        <taxon>Plasmodium</taxon>
        <taxon>Plasmodium (Plasmodium)</taxon>
    </lineage>
</organism>
<dbReference type="EMBL" id="KQ235246">
    <property type="protein sequence ID" value="KNA01612.1"/>
    <property type="molecule type" value="Genomic_DNA"/>
</dbReference>
<evidence type="ECO:0000313" key="2">
    <source>
        <dbReference type="Proteomes" id="UP000053239"/>
    </source>
</evidence>
<dbReference type="InterPro" id="IPR008780">
    <property type="entry name" value="Plasmodium_Vir"/>
</dbReference>
<accession>A0A0J9U0Z6</accession>
<dbReference type="OrthoDB" id="388066at2759"/>
<dbReference type="Proteomes" id="UP000053239">
    <property type="component" value="Unassembled WGS sequence"/>
</dbReference>
<sequence>MAQQTTEQKLEKSSEYLKLNMLYEEFFKKEENINIDNRCKKLNNPNGNHNDARELCSKVVSYLEKISKVDDAKKRNNYCSYLPYWFYDQIGRIHKDYSKKNG</sequence>
<dbReference type="AlphaFoldDB" id="A0A0J9U0Z6"/>
<evidence type="ECO:0008006" key="3">
    <source>
        <dbReference type="Google" id="ProtNLM"/>
    </source>
</evidence>
<gene>
    <name evidence="1" type="ORF">PVNG_06001</name>
</gene>
<name>A0A0J9U0Z6_PLAVI</name>
<protein>
    <recommendedName>
        <fullName evidence="3">VIR protein</fullName>
    </recommendedName>
</protein>
<dbReference type="Pfam" id="PF05795">
    <property type="entry name" value="Plasmodium_Vir"/>
    <property type="match status" value="1"/>
</dbReference>
<proteinExistence type="predicted"/>